<proteinExistence type="predicted"/>
<organism evidence="2 3">
    <name type="scientific">Serendipita vermifera MAFF 305830</name>
    <dbReference type="NCBI Taxonomy" id="933852"/>
    <lineage>
        <taxon>Eukaryota</taxon>
        <taxon>Fungi</taxon>
        <taxon>Dikarya</taxon>
        <taxon>Basidiomycota</taxon>
        <taxon>Agaricomycotina</taxon>
        <taxon>Agaricomycetes</taxon>
        <taxon>Sebacinales</taxon>
        <taxon>Serendipitaceae</taxon>
        <taxon>Serendipita</taxon>
    </lineage>
</organism>
<dbReference type="EMBL" id="KN824290">
    <property type="protein sequence ID" value="KIM28932.1"/>
    <property type="molecule type" value="Genomic_DNA"/>
</dbReference>
<evidence type="ECO:0000313" key="2">
    <source>
        <dbReference type="EMBL" id="KIM28932.1"/>
    </source>
</evidence>
<feature type="region of interest" description="Disordered" evidence="1">
    <location>
        <begin position="1"/>
        <end position="25"/>
    </location>
</feature>
<dbReference type="HOGENOM" id="CLU_2051077_0_0_1"/>
<dbReference type="AlphaFoldDB" id="A0A0C2XIM2"/>
<reference evidence="3" key="2">
    <citation type="submission" date="2015-01" db="EMBL/GenBank/DDBJ databases">
        <title>Evolutionary Origins and Diversification of the Mycorrhizal Mutualists.</title>
        <authorList>
            <consortium name="DOE Joint Genome Institute"/>
            <consortium name="Mycorrhizal Genomics Consortium"/>
            <person name="Kohler A."/>
            <person name="Kuo A."/>
            <person name="Nagy L.G."/>
            <person name="Floudas D."/>
            <person name="Copeland A."/>
            <person name="Barry K.W."/>
            <person name="Cichocki N."/>
            <person name="Veneault-Fourrey C."/>
            <person name="LaButti K."/>
            <person name="Lindquist E.A."/>
            <person name="Lipzen A."/>
            <person name="Lundell T."/>
            <person name="Morin E."/>
            <person name="Murat C."/>
            <person name="Riley R."/>
            <person name="Ohm R."/>
            <person name="Sun H."/>
            <person name="Tunlid A."/>
            <person name="Henrissat B."/>
            <person name="Grigoriev I.V."/>
            <person name="Hibbett D.S."/>
            <person name="Martin F."/>
        </authorList>
    </citation>
    <scope>NUCLEOTIDE SEQUENCE [LARGE SCALE GENOMIC DNA]</scope>
    <source>
        <strain evidence="3">MAFF 305830</strain>
    </source>
</reference>
<name>A0A0C2XIM2_SERVB</name>
<reference evidence="2 3" key="1">
    <citation type="submission" date="2014-04" db="EMBL/GenBank/DDBJ databases">
        <authorList>
            <consortium name="DOE Joint Genome Institute"/>
            <person name="Kuo A."/>
            <person name="Zuccaro A."/>
            <person name="Kohler A."/>
            <person name="Nagy L.G."/>
            <person name="Floudas D."/>
            <person name="Copeland A."/>
            <person name="Barry K.W."/>
            <person name="Cichocki N."/>
            <person name="Veneault-Fourrey C."/>
            <person name="LaButti K."/>
            <person name="Lindquist E.A."/>
            <person name="Lipzen A."/>
            <person name="Lundell T."/>
            <person name="Morin E."/>
            <person name="Murat C."/>
            <person name="Sun H."/>
            <person name="Tunlid A."/>
            <person name="Henrissat B."/>
            <person name="Grigoriev I.V."/>
            <person name="Hibbett D.S."/>
            <person name="Martin F."/>
            <person name="Nordberg H.P."/>
            <person name="Cantor M.N."/>
            <person name="Hua S.X."/>
        </authorList>
    </citation>
    <scope>NUCLEOTIDE SEQUENCE [LARGE SCALE GENOMIC DNA]</scope>
    <source>
        <strain evidence="2 3">MAFF 305830</strain>
    </source>
</reference>
<sequence>MPPRKPRKKTTKKRNPKWGKRPKKPVTEDEIDAFVISLIPPGRLSEGGILGYHAAAYAAAVKHGEVIPEVTVRVTEAYFNDASEATYWDIVAEEFNGNGYKWSLVIKSNFLTSSDQETDE</sequence>
<evidence type="ECO:0000313" key="3">
    <source>
        <dbReference type="Proteomes" id="UP000054097"/>
    </source>
</evidence>
<dbReference type="Proteomes" id="UP000054097">
    <property type="component" value="Unassembled WGS sequence"/>
</dbReference>
<gene>
    <name evidence="2" type="ORF">M408DRAFT_23160</name>
</gene>
<evidence type="ECO:0000256" key="1">
    <source>
        <dbReference type="SAM" id="MobiDB-lite"/>
    </source>
</evidence>
<protein>
    <submittedName>
        <fullName evidence="2">Uncharacterized protein</fullName>
    </submittedName>
</protein>
<accession>A0A0C2XIM2</accession>
<feature type="compositionally biased region" description="Basic residues" evidence="1">
    <location>
        <begin position="1"/>
        <end position="24"/>
    </location>
</feature>
<keyword evidence="3" id="KW-1185">Reference proteome</keyword>